<evidence type="ECO:0000313" key="2">
    <source>
        <dbReference type="EMBL" id="KAE8968439.1"/>
    </source>
</evidence>
<evidence type="ECO:0000313" key="5">
    <source>
        <dbReference type="Proteomes" id="UP000435112"/>
    </source>
</evidence>
<dbReference type="EMBL" id="QXFV01004640">
    <property type="protein sequence ID" value="KAE8968552.1"/>
    <property type="molecule type" value="Genomic_DNA"/>
</dbReference>
<dbReference type="EMBL" id="QXFU01004506">
    <property type="protein sequence ID" value="KAE8968439.1"/>
    <property type="molecule type" value="Genomic_DNA"/>
</dbReference>
<feature type="chain" id="PRO_5036164159" description="Secreted protein" evidence="1">
    <location>
        <begin position="22"/>
        <end position="70"/>
    </location>
</feature>
<evidence type="ECO:0008006" key="6">
    <source>
        <dbReference type="Google" id="ProtNLM"/>
    </source>
</evidence>
<name>A0A6A3HHW3_9STRA</name>
<dbReference type="Proteomes" id="UP000429607">
    <property type="component" value="Unassembled WGS sequence"/>
</dbReference>
<feature type="signal peptide" evidence="1">
    <location>
        <begin position="1"/>
        <end position="21"/>
    </location>
</feature>
<reference evidence="4 5" key="1">
    <citation type="submission" date="2018-09" db="EMBL/GenBank/DDBJ databases">
        <title>Genomic investigation of the strawberry pathogen Phytophthora fragariae indicates pathogenicity is determined by transcriptional variation in three key races.</title>
        <authorList>
            <person name="Adams T.M."/>
            <person name="Armitage A.D."/>
            <person name="Sobczyk M.K."/>
            <person name="Bates H.J."/>
            <person name="Dunwell J.M."/>
            <person name="Nellist C.F."/>
            <person name="Harrison R.J."/>
        </authorList>
    </citation>
    <scope>NUCLEOTIDE SEQUENCE [LARGE SCALE GENOMIC DNA]</scope>
    <source>
        <strain evidence="3 4">SCRP249</strain>
        <strain evidence="2 5">SCRP324</strain>
    </source>
</reference>
<evidence type="ECO:0000313" key="3">
    <source>
        <dbReference type="EMBL" id="KAE8968552.1"/>
    </source>
</evidence>
<accession>A0A6A3HHW3</accession>
<dbReference type="OrthoDB" id="10271839at2759"/>
<dbReference type="Proteomes" id="UP000435112">
    <property type="component" value="Unassembled WGS sequence"/>
</dbReference>
<protein>
    <recommendedName>
        <fullName evidence="6">Secreted protein</fullName>
    </recommendedName>
</protein>
<gene>
    <name evidence="3" type="ORF">PR001_g27755</name>
    <name evidence="2" type="ORF">PR002_g27752</name>
</gene>
<proteinExistence type="predicted"/>
<sequence length="70" mass="7654">MSTSAGHSVSMICMPLQAMAAWTLSHGCTKIAMRGAACTRCVVLRKTVTWKFLNGCTLTIRTRLSQGYML</sequence>
<organism evidence="3 4">
    <name type="scientific">Phytophthora rubi</name>
    <dbReference type="NCBI Taxonomy" id="129364"/>
    <lineage>
        <taxon>Eukaryota</taxon>
        <taxon>Sar</taxon>
        <taxon>Stramenopiles</taxon>
        <taxon>Oomycota</taxon>
        <taxon>Peronosporomycetes</taxon>
        <taxon>Peronosporales</taxon>
        <taxon>Peronosporaceae</taxon>
        <taxon>Phytophthora</taxon>
    </lineage>
</organism>
<keyword evidence="1" id="KW-0732">Signal</keyword>
<dbReference type="AlphaFoldDB" id="A0A6A3HHW3"/>
<comment type="caution">
    <text evidence="3">The sequence shown here is derived from an EMBL/GenBank/DDBJ whole genome shotgun (WGS) entry which is preliminary data.</text>
</comment>
<evidence type="ECO:0000256" key="1">
    <source>
        <dbReference type="SAM" id="SignalP"/>
    </source>
</evidence>
<evidence type="ECO:0000313" key="4">
    <source>
        <dbReference type="Proteomes" id="UP000429607"/>
    </source>
</evidence>